<dbReference type="EMBL" id="UINC01006913">
    <property type="protein sequence ID" value="SVA30367.1"/>
    <property type="molecule type" value="Genomic_DNA"/>
</dbReference>
<accession>A0A381USR0</accession>
<keyword evidence="1" id="KW-1133">Transmembrane helix</keyword>
<keyword evidence="1" id="KW-0472">Membrane</keyword>
<proteinExistence type="predicted"/>
<evidence type="ECO:0000256" key="1">
    <source>
        <dbReference type="SAM" id="Phobius"/>
    </source>
</evidence>
<feature type="transmembrane region" description="Helical" evidence="1">
    <location>
        <begin position="76"/>
        <end position="97"/>
    </location>
</feature>
<dbReference type="AlphaFoldDB" id="A0A381USR0"/>
<name>A0A381USR0_9ZZZZ</name>
<protein>
    <submittedName>
        <fullName evidence="2">Uncharacterized protein</fullName>
    </submittedName>
</protein>
<reference evidence="2" key="1">
    <citation type="submission" date="2018-05" db="EMBL/GenBank/DDBJ databases">
        <authorList>
            <person name="Lanie J.A."/>
            <person name="Ng W.-L."/>
            <person name="Kazmierczak K.M."/>
            <person name="Andrzejewski T.M."/>
            <person name="Davidsen T.M."/>
            <person name="Wayne K.J."/>
            <person name="Tettelin H."/>
            <person name="Glass J.I."/>
            <person name="Rusch D."/>
            <person name="Podicherti R."/>
            <person name="Tsui H.-C.T."/>
            <person name="Winkler M.E."/>
        </authorList>
    </citation>
    <scope>NUCLEOTIDE SEQUENCE</scope>
</reference>
<organism evidence="2">
    <name type="scientific">marine metagenome</name>
    <dbReference type="NCBI Taxonomy" id="408172"/>
    <lineage>
        <taxon>unclassified sequences</taxon>
        <taxon>metagenomes</taxon>
        <taxon>ecological metagenomes</taxon>
    </lineage>
</organism>
<evidence type="ECO:0000313" key="2">
    <source>
        <dbReference type="EMBL" id="SVA30367.1"/>
    </source>
</evidence>
<keyword evidence="1" id="KW-0812">Transmembrane</keyword>
<gene>
    <name evidence="2" type="ORF">METZ01_LOCUS83221</name>
</gene>
<sequence length="120" mass="13599">MSDRYKNEIEKILEDTPDLPDAPPEPIASEESFYSQMLSLFHMSRDRKFGSVSAFNMFVLAIIFFVGVFITKVNLLAVFGISSLIVSYLTFVWPTSFKRPTILLGKFGAWCGGLFKKTDK</sequence>
<feature type="transmembrane region" description="Helical" evidence="1">
    <location>
        <begin position="49"/>
        <end position="70"/>
    </location>
</feature>